<dbReference type="PANTHER" id="PTHR12143">
    <property type="entry name" value="PEPTIDE N-GLYCANASE PNGASE -RELATED"/>
    <property type="match status" value="1"/>
</dbReference>
<dbReference type="GO" id="GO:0006516">
    <property type="term" value="P:glycoprotein catabolic process"/>
    <property type="evidence" value="ECO:0007669"/>
    <property type="project" value="TreeGrafter"/>
</dbReference>
<gene>
    <name evidence="4" type="ORF">KDA27_15890</name>
</gene>
<evidence type="ECO:0000259" key="2">
    <source>
        <dbReference type="Pfam" id="PF13290"/>
    </source>
</evidence>
<dbReference type="InterPro" id="IPR050883">
    <property type="entry name" value="PNGase"/>
</dbReference>
<dbReference type="Gene3D" id="2.60.120.260">
    <property type="entry name" value="Galactose-binding domain-like"/>
    <property type="match status" value="1"/>
</dbReference>
<proteinExistence type="predicted"/>
<dbReference type="EC" id="3.2.1.-" evidence="4"/>
<reference evidence="4" key="1">
    <citation type="submission" date="2020-04" db="EMBL/GenBank/DDBJ databases">
        <authorList>
            <person name="Zhang T."/>
        </authorList>
    </citation>
    <scope>NUCLEOTIDE SEQUENCE</scope>
    <source>
        <strain evidence="4">HKST-UBA02</strain>
    </source>
</reference>
<dbReference type="GO" id="GO:0005975">
    <property type="term" value="P:carbohydrate metabolic process"/>
    <property type="evidence" value="ECO:0007669"/>
    <property type="project" value="InterPro"/>
</dbReference>
<dbReference type="Gene3D" id="1.20.1050.60">
    <property type="entry name" value="alpha-1,2-mannosidase"/>
    <property type="match status" value="1"/>
</dbReference>
<dbReference type="GO" id="GO:0000224">
    <property type="term" value="F:peptide-N4-(N-acetyl-beta-glucosaminyl)asparagine amidase activity"/>
    <property type="evidence" value="ECO:0007669"/>
    <property type="project" value="TreeGrafter"/>
</dbReference>
<dbReference type="SUPFAM" id="SSF49785">
    <property type="entry name" value="Galactose-binding domain-like"/>
    <property type="match status" value="1"/>
</dbReference>
<dbReference type="InterPro" id="IPR008979">
    <property type="entry name" value="Galactose-bd-like_sf"/>
</dbReference>
<dbReference type="FunFam" id="1.20.1050.60:FF:000001">
    <property type="entry name" value="Putative alpha-1,2-mannosidase"/>
    <property type="match status" value="1"/>
</dbReference>
<accession>A0A956NE19</accession>
<dbReference type="Pfam" id="PF17678">
    <property type="entry name" value="Glyco_hydro_92N"/>
    <property type="match status" value="1"/>
</dbReference>
<keyword evidence="4" id="KW-0378">Hydrolase</keyword>
<protein>
    <submittedName>
        <fullName evidence="4">GH92 family glycosyl hydrolase</fullName>
        <ecNumber evidence="4">3.2.1.-</ecNumber>
    </submittedName>
</protein>
<keyword evidence="4" id="KW-0326">Glycosidase</keyword>
<dbReference type="EMBL" id="JAGQHS010000091">
    <property type="protein sequence ID" value="MCA9757286.1"/>
    <property type="molecule type" value="Genomic_DNA"/>
</dbReference>
<dbReference type="InterPro" id="IPR012939">
    <property type="entry name" value="Glyco_hydro_92"/>
</dbReference>
<dbReference type="GO" id="GO:0005829">
    <property type="term" value="C:cytosol"/>
    <property type="evidence" value="ECO:0007669"/>
    <property type="project" value="TreeGrafter"/>
</dbReference>
<evidence type="ECO:0000259" key="1">
    <source>
        <dbReference type="Pfam" id="PF07971"/>
    </source>
</evidence>
<dbReference type="Gene3D" id="2.70.98.10">
    <property type="match status" value="1"/>
</dbReference>
<dbReference type="InterPro" id="IPR005887">
    <property type="entry name" value="GH92_a_mannosidase_put"/>
</dbReference>
<sequence>MERSVSTVVGFIAAWSVARRPAAACSVLGFSVGVSLGVSVGLCLAALAVATATPTAAAPVDMVDPFIGTGGHGHTFPGATLPFGMVQLSPDTRLEGWDGCSGYHYSDDRIFGFSHTHLSGTGIPDYGDILLYPYLGETKWTSGWYEPETGYGSHFEKSTESASPGYYAVTLGDTGVRVELTATARVGMHRYTFPVAGGAGSDGNNDTPSLLIDLAHRDQVLDAAFEQVSDREVAGFRISKAWAQDQRVYFVARFSQPIREIAQPTDGTFPPLHIVRALHFESANEPLLVKVGISPVSIENARENLDAELPDWAFEAIREHAKQTWNDELSRIEIEGGRAEQRTIFYTALYHTLLQPNLFTDVNGEYRGHDGETHSVGGSNAASGPLQYTVFSLWDTFRAAHPLYTILEPTRTVDFIHSMLRIYDQGGLLPVWELAGNETMCMIGYHSISAIADAHAKGIRGFDAGHALDAMVSSANRDHLGLAEYRRFGYIPGDRESESVSKTLEYAYDDWCIAEMATALGRTDVADEFYRRARNWQNILDPETGFMRPKSDSRWKTPFLPTDVDFHFTEANSWQYSFFVPQDVNSLIDAQGGNDAFVAKLDALFTAPTETTGRDQADITGLIGQYAHGNEPSHHMAYLYAYAGAPWKTQSRVREILDTLYAAAPDGLAGNEDCGQMSAWYVLSALGFYAVTPGQDQYVIGTPLFDRATIHLENGNTFVVSRSGGANAPYVQSATLAASISGSGSPQASHAATRVTPTPLTRCFLSQDEITRGGELHFEMGASPNHGWGVGPGNAPVSRIEVTNPALPIPYVASGGVSFRGSTEVTLAVPSLAMGSMEPQIRYTLDGTDPSASSPVYSTPLHITETTHLRFATFPDGLVQEATFRRITGNRQVVETTEPSPTYPGGSPEALIDGIRGGPDFRLGAWQGFEGKDLVATFDLGEVMPLHRLALGCLQDENSWIFMPSSVDFEVSVDGKAFTAAGSSSSGVDPKDQGGILREVAVLLDEVPARFVRVHAHSLQVCPDWHKGAGNPCWIFIDELLAE</sequence>
<dbReference type="InterPro" id="IPR041371">
    <property type="entry name" value="GH92_N"/>
</dbReference>
<feature type="domain" description="GH29D-like beta-sandwich" evidence="2">
    <location>
        <begin position="818"/>
        <end position="884"/>
    </location>
</feature>
<dbReference type="Pfam" id="PF07971">
    <property type="entry name" value="Glyco_hydro_92"/>
    <property type="match status" value="1"/>
</dbReference>
<feature type="domain" description="Glycosyl hydrolase family 92" evidence="1">
    <location>
        <begin position="300"/>
        <end position="781"/>
    </location>
</feature>
<dbReference type="GO" id="GO:0030246">
    <property type="term" value="F:carbohydrate binding"/>
    <property type="evidence" value="ECO:0007669"/>
    <property type="project" value="InterPro"/>
</dbReference>
<evidence type="ECO:0000259" key="3">
    <source>
        <dbReference type="Pfam" id="PF17678"/>
    </source>
</evidence>
<evidence type="ECO:0000313" key="5">
    <source>
        <dbReference type="Proteomes" id="UP000739538"/>
    </source>
</evidence>
<dbReference type="InterPro" id="IPR059177">
    <property type="entry name" value="GH29D-like_dom"/>
</dbReference>
<organism evidence="4 5">
    <name type="scientific">Eiseniibacteriota bacterium</name>
    <dbReference type="NCBI Taxonomy" id="2212470"/>
    <lineage>
        <taxon>Bacteria</taxon>
        <taxon>Candidatus Eiseniibacteriota</taxon>
    </lineage>
</organism>
<dbReference type="Pfam" id="PF13290">
    <property type="entry name" value="CHB_HEX_C_1"/>
    <property type="match status" value="1"/>
</dbReference>
<feature type="domain" description="Glycosyl hydrolase family 92 N-terminal" evidence="3">
    <location>
        <begin position="62"/>
        <end position="294"/>
    </location>
</feature>
<dbReference type="AlphaFoldDB" id="A0A956NE19"/>
<comment type="caution">
    <text evidence="4">The sequence shown here is derived from an EMBL/GenBank/DDBJ whole genome shotgun (WGS) entry which is preliminary data.</text>
</comment>
<dbReference type="InterPro" id="IPR008928">
    <property type="entry name" value="6-hairpin_glycosidase_sf"/>
</dbReference>
<dbReference type="SUPFAM" id="SSF48208">
    <property type="entry name" value="Six-hairpin glycosidases"/>
    <property type="match status" value="1"/>
</dbReference>
<dbReference type="Proteomes" id="UP000739538">
    <property type="component" value="Unassembled WGS sequence"/>
</dbReference>
<dbReference type="PANTHER" id="PTHR12143:SF39">
    <property type="entry name" value="SECRETED PROTEIN"/>
    <property type="match status" value="1"/>
</dbReference>
<dbReference type="Gene3D" id="1.20.1610.10">
    <property type="entry name" value="alpha-1,2-mannosidases domains"/>
    <property type="match status" value="1"/>
</dbReference>
<dbReference type="InterPro" id="IPR014718">
    <property type="entry name" value="GH-type_carb-bd"/>
</dbReference>
<dbReference type="GO" id="GO:0016798">
    <property type="term" value="F:hydrolase activity, acting on glycosyl bonds"/>
    <property type="evidence" value="ECO:0007669"/>
    <property type="project" value="UniProtKB-KW"/>
</dbReference>
<dbReference type="NCBIfam" id="TIGR01180">
    <property type="entry name" value="aman2_put"/>
    <property type="match status" value="1"/>
</dbReference>
<dbReference type="Gene3D" id="3.30.2080.10">
    <property type="entry name" value="GH92 mannosidase domain"/>
    <property type="match status" value="1"/>
</dbReference>
<evidence type="ECO:0000313" key="4">
    <source>
        <dbReference type="EMBL" id="MCA9757286.1"/>
    </source>
</evidence>
<reference evidence="4" key="2">
    <citation type="journal article" date="2021" name="Microbiome">
        <title>Successional dynamics and alternative stable states in a saline activated sludge microbial community over 9 years.</title>
        <authorList>
            <person name="Wang Y."/>
            <person name="Ye J."/>
            <person name="Ju F."/>
            <person name="Liu L."/>
            <person name="Boyd J.A."/>
            <person name="Deng Y."/>
            <person name="Parks D.H."/>
            <person name="Jiang X."/>
            <person name="Yin X."/>
            <person name="Woodcroft B.J."/>
            <person name="Tyson G.W."/>
            <person name="Hugenholtz P."/>
            <person name="Polz M.F."/>
            <person name="Zhang T."/>
        </authorList>
    </citation>
    <scope>NUCLEOTIDE SEQUENCE</scope>
    <source>
        <strain evidence="4">HKST-UBA02</strain>
    </source>
</reference>
<name>A0A956NE19_UNCEI</name>